<organism evidence="2">
    <name type="scientific">human gut metagenome</name>
    <dbReference type="NCBI Taxonomy" id="408170"/>
    <lineage>
        <taxon>unclassified sequences</taxon>
        <taxon>metagenomes</taxon>
        <taxon>organismal metagenomes</taxon>
    </lineage>
</organism>
<gene>
    <name evidence="2" type="ORF">OBE_05318</name>
</gene>
<feature type="transmembrane region" description="Helical" evidence="1">
    <location>
        <begin position="12"/>
        <end position="37"/>
    </location>
</feature>
<protein>
    <submittedName>
        <fullName evidence="2">Uncharacterized protein</fullName>
    </submittedName>
</protein>
<reference evidence="2" key="1">
    <citation type="journal article" date="2013" name="Environ. Microbiol.">
        <title>Microbiota from the distal guts of lean and obese adolescents exhibit partial functional redundancy besides clear differences in community structure.</title>
        <authorList>
            <person name="Ferrer M."/>
            <person name="Ruiz A."/>
            <person name="Lanza F."/>
            <person name="Haange S.B."/>
            <person name="Oberbach A."/>
            <person name="Till H."/>
            <person name="Bargiela R."/>
            <person name="Campoy C."/>
            <person name="Segura M.T."/>
            <person name="Richter M."/>
            <person name="von Bergen M."/>
            <person name="Seifert J."/>
            <person name="Suarez A."/>
        </authorList>
    </citation>
    <scope>NUCLEOTIDE SEQUENCE</scope>
</reference>
<evidence type="ECO:0000256" key="1">
    <source>
        <dbReference type="SAM" id="Phobius"/>
    </source>
</evidence>
<sequence length="100" mass="11017">MKEICELEASKNSVPACVSLTCGLVGCGFMAGSVFAVTKTPPIIWLTTVLGVFGFLLWGAAYFGYKAVRKRRIQKVIPLIEAKFDEAEEVCEKAFRLSHE</sequence>
<proteinExistence type="predicted"/>
<evidence type="ECO:0000313" key="2">
    <source>
        <dbReference type="EMBL" id="EKC67693.1"/>
    </source>
</evidence>
<comment type="caution">
    <text evidence="2">The sequence shown here is derived from an EMBL/GenBank/DDBJ whole genome shotgun (WGS) entry which is preliminary data.</text>
</comment>
<dbReference type="EMBL" id="AJWZ01003629">
    <property type="protein sequence ID" value="EKC67693.1"/>
    <property type="molecule type" value="Genomic_DNA"/>
</dbReference>
<keyword evidence="1" id="KW-0472">Membrane</keyword>
<name>K1TD82_9ZZZZ</name>
<dbReference type="PROSITE" id="PS51257">
    <property type="entry name" value="PROKAR_LIPOPROTEIN"/>
    <property type="match status" value="1"/>
</dbReference>
<keyword evidence="1" id="KW-0812">Transmembrane</keyword>
<feature type="transmembrane region" description="Helical" evidence="1">
    <location>
        <begin position="43"/>
        <end position="65"/>
    </location>
</feature>
<dbReference type="AlphaFoldDB" id="K1TD82"/>
<keyword evidence="1" id="KW-1133">Transmembrane helix</keyword>
<accession>K1TD82</accession>